<reference evidence="1" key="1">
    <citation type="submission" date="2024-09" db="EMBL/GenBank/DDBJ databases">
        <title>Draft Genome Sequences of Neofusicoccum parvum.</title>
        <authorList>
            <person name="Ashida A."/>
            <person name="Camagna M."/>
            <person name="Tanaka A."/>
            <person name="Takemoto D."/>
        </authorList>
    </citation>
    <scope>NUCLEOTIDE SEQUENCE</scope>
    <source>
        <strain evidence="1">PPO83</strain>
    </source>
</reference>
<organism evidence="1 2">
    <name type="scientific">Neofusicoccum parvum</name>
    <dbReference type="NCBI Taxonomy" id="310453"/>
    <lineage>
        <taxon>Eukaryota</taxon>
        <taxon>Fungi</taxon>
        <taxon>Dikarya</taxon>
        <taxon>Ascomycota</taxon>
        <taxon>Pezizomycotina</taxon>
        <taxon>Dothideomycetes</taxon>
        <taxon>Dothideomycetes incertae sedis</taxon>
        <taxon>Botryosphaeriales</taxon>
        <taxon>Botryosphaeriaceae</taxon>
        <taxon>Neofusicoccum</taxon>
    </lineage>
</organism>
<proteinExistence type="predicted"/>
<dbReference type="EMBL" id="BSXG01000146">
    <property type="protein sequence ID" value="GME48797.1"/>
    <property type="molecule type" value="Genomic_DNA"/>
</dbReference>
<evidence type="ECO:0000313" key="1">
    <source>
        <dbReference type="EMBL" id="GME48797.1"/>
    </source>
</evidence>
<evidence type="ECO:0000313" key="2">
    <source>
        <dbReference type="Proteomes" id="UP001165186"/>
    </source>
</evidence>
<sequence>MNACVDNAAFGLAGARSCSAGDFPTVEYKWIFWMSVATAAAFIALAVPRALCLTRYPSIARAPAVLLAAKLFASTALAGLRLGILVVAIRQTSHRTPRRVASTALDFAASCLLLALSPLEHFKSPRPSILTCSYLFLTLIYDVMRCAFPWDVEGDHAAFAGLFTAATVVELIFLVLESTRRRRWVAWEAADHSPEETSSVLSLGLYSWLNALLWRGYHEPLAMQHLYPLDRAISVETLDTRSTSSSPGASTWQLVVWLAKPLGRAALAPVVPRLCLLGLTFSQPFFLQRLLAFLAARPSASPSTAAGLVAAAALIYAGIAVSTALYWYHQERLQSLLRAFLLAALYRKTAALAHAGPAAATLLGADVERVHAGLRLLHEPCASAVQLALAAWLLRRQLGLAFLAPLAAVLLCFAGSLVLSRRAVRCQAAWMARVQRRVAVTAAVLARVADLRVAGLAPAAQRLVQRERVEEIGEGERARVIVAVSAALSQLPQAVAPALAFAFGPRALDQTRAFTALAFLALLTAPLMVVLQSIPIIAACVACLRRIKVFLDQEGRAGGPAIDGSEEAGKEKAFVVVRDGSFGWTAENAVLKNVNLCLPRSSITFVVGPVASGKSTLCRALLGEVPHVQGSVVLGSGKLGYCDQVPFLFNASIRENIIGFSSFDTVRYADVIQATMLSEDLRNLSAGDGTIVGTKGIALSGGQRQRVSLARALYHDAEILVLDDVFSGLDGSTHDLVFQSVFGRQGLLRARGTTAVVCTHSTKFLSTADQIITLSSDGTAMIHGGSAESVQGEHCAQDVITKLETPGAEASRTETTANRPQMDIPSTKAQPVPEPSPTVDTGVYRYWLSTIGPLPLALYLVLVIGIGFCSNFPTIWLKLWSADSVSTAPEHSFGFWIGIYALLGAGVLLCVFPAGLIMLRTAVRLAGTDFHHAAINTVMNSSLRFLGSTDVGKVLNLFSQDMNIMDTQLPRMLNNMSICLAIAIGQAVVIAASSAWLALSYPFFIALLWAVQRVYLPSSKRLRILDLEAKTPLYTNFLDTLSGLPTIRAFGWFPHQLARNNALIDDSQRPSYLLAMAQQWLTLTMNVLVAIVAVILVALATQLGSDAGNVGAGLVTLITLGSTLTTIIIAYTGLETSLGAISRLKTFGEETEQEGRNSDDVVPDEAWPTQGRIQIQNVSASYNGTDRVLKDLTLTIEPGEKLAICGRTGSGKSTILALLLRLLNPLPATSPSPSILIDALPLHTTARPSLRARLPSTPQSPALLPAPASVRTNLDPCHAASPAACAAALARVGLAPLAADLDSPVPPLSAGEAQLFGLARAVLRRREKARRTGVDAGVVLLDEVAGNADAVVGERVGEVVRGEFGAWTVVCVTQRREVAVGCGRVVVVEGGRVVEDGVPGDLVGREGSVFAGLWGGREGGLDGGAAGGAGRCADAIGRG</sequence>
<dbReference type="Proteomes" id="UP001165186">
    <property type="component" value="Unassembled WGS sequence"/>
</dbReference>
<keyword evidence="2" id="KW-1185">Reference proteome</keyword>
<name>A0ACB5SN41_9PEZI</name>
<accession>A0ACB5SN41</accession>
<comment type="caution">
    <text evidence="1">The sequence shown here is derived from an EMBL/GenBank/DDBJ whole genome shotgun (WGS) entry which is preliminary data.</text>
</comment>
<protein>
    <submittedName>
        <fullName evidence="1">Abc transporter</fullName>
    </submittedName>
</protein>
<gene>
    <name evidence="1" type="primary">g7948</name>
    <name evidence="1" type="ORF">NpPPO83_00007948</name>
</gene>